<accession>A0A5P1RC53</accession>
<feature type="binding site" evidence="7 8">
    <location>
        <position position="295"/>
    </location>
    <ligand>
        <name>S-adenosyl-L-methionine</name>
        <dbReference type="ChEBI" id="CHEBI:59789"/>
    </ligand>
</feature>
<comment type="catalytic activity">
    <reaction evidence="6 7">
        <text>uridine(54) in tRNA + S-adenosyl-L-methionine = 5-methyluridine(54) in tRNA + S-adenosyl-L-homocysteine + H(+)</text>
        <dbReference type="Rhea" id="RHEA:42712"/>
        <dbReference type="Rhea" id="RHEA-COMP:10167"/>
        <dbReference type="Rhea" id="RHEA-COMP:10193"/>
        <dbReference type="ChEBI" id="CHEBI:15378"/>
        <dbReference type="ChEBI" id="CHEBI:57856"/>
        <dbReference type="ChEBI" id="CHEBI:59789"/>
        <dbReference type="ChEBI" id="CHEBI:65315"/>
        <dbReference type="ChEBI" id="CHEBI:74447"/>
        <dbReference type="EC" id="2.1.1.35"/>
    </reaction>
</comment>
<feature type="binding site" evidence="7 8">
    <location>
        <position position="214"/>
    </location>
    <ligand>
        <name>S-adenosyl-L-methionine</name>
        <dbReference type="ChEBI" id="CHEBI:59789"/>
    </ligand>
</feature>
<dbReference type="PANTHER" id="PTHR47790:SF2">
    <property type="entry name" value="TRNA_TMRNA (URACIL-C(5))-METHYLTRANSFERASE"/>
    <property type="match status" value="1"/>
</dbReference>
<keyword evidence="3 7" id="KW-0949">S-adenosyl-L-methionine</keyword>
<dbReference type="OrthoDB" id="9804590at2"/>
<feature type="binding site" evidence="7 8">
    <location>
        <position position="186"/>
    </location>
    <ligand>
        <name>S-adenosyl-L-methionine</name>
        <dbReference type="ChEBI" id="CHEBI:59789"/>
    </ligand>
</feature>
<keyword evidence="1 7" id="KW-0489">Methyltransferase</keyword>
<protein>
    <recommendedName>
        <fullName evidence="7">tRNA/tmRNA (uracil-C(5))-methyltransferase</fullName>
        <ecNumber evidence="7">2.1.1.35</ecNumber>
    </recommendedName>
    <alternativeName>
        <fullName evidence="7">tRNA (uracil(54)-C(5))-methyltransferase</fullName>
    </alternativeName>
    <alternativeName>
        <fullName evidence="7">tRNA(m5U54)-methyltransferase</fullName>
        <shortName evidence="7">RUMT</shortName>
    </alternativeName>
    <alternativeName>
        <fullName evidence="7">tmRNA (uracil(341)-C(5))-methyltransferase</fullName>
    </alternativeName>
</protein>
<organism evidence="10 11">
    <name type="scientific">Neptunomonas concharum</name>
    <dbReference type="NCBI Taxonomy" id="1031538"/>
    <lineage>
        <taxon>Bacteria</taxon>
        <taxon>Pseudomonadati</taxon>
        <taxon>Pseudomonadota</taxon>
        <taxon>Gammaproteobacteria</taxon>
        <taxon>Oceanospirillales</taxon>
        <taxon>Oceanospirillaceae</taxon>
        <taxon>Neptunomonas</taxon>
    </lineage>
</organism>
<dbReference type="GO" id="GO:0005829">
    <property type="term" value="C:cytosol"/>
    <property type="evidence" value="ECO:0007669"/>
    <property type="project" value="TreeGrafter"/>
</dbReference>
<comment type="catalytic activity">
    <reaction evidence="5 7">
        <text>uridine(341) in tmRNA + S-adenosyl-L-methionine = 5-methyluridine(341) in tmRNA + S-adenosyl-L-homocysteine + H(+)</text>
        <dbReference type="Rhea" id="RHEA:43612"/>
        <dbReference type="Rhea" id="RHEA-COMP:10630"/>
        <dbReference type="Rhea" id="RHEA-COMP:10631"/>
        <dbReference type="ChEBI" id="CHEBI:15378"/>
        <dbReference type="ChEBI" id="CHEBI:57856"/>
        <dbReference type="ChEBI" id="CHEBI:59789"/>
        <dbReference type="ChEBI" id="CHEBI:65315"/>
        <dbReference type="ChEBI" id="CHEBI:74447"/>
    </reaction>
</comment>
<feature type="active site" evidence="9">
    <location>
        <position position="320"/>
    </location>
</feature>
<sequence>MALPNIQPERYEQLLADKVAGVKAQFVDFTLPDIEVFDSPKTHYRLRAEFRVWHDGDDLYYVMFEPGDNRNPVRLDECEMVSPRIREVMFELLDLIRENPALRFKLFQVDFLSTLSGELLVSMLYHRPIDETWAEEVQVLRRQFNIDIVGRSRGKKLIVERDFVIEKLTINDRVFEYKQVENSFTQPNGEVCKKMIGWALDVTQNSEGDLVEFYCGNGNFTLPLAQNFRRVVATEISKTSVRAAEYNIEVNGIQNLDVLRMPSEDLTLVLQGKKETRKVAGLALETCQFSTVLVDPPRSGLDDETVQQVCAYDHIVYISCNPDTLLENLHTITKTHKIERFAVFDQFPYTHHLECGVYLTKY</sequence>
<dbReference type="PANTHER" id="PTHR47790">
    <property type="entry name" value="TRNA/TMRNA (URACIL-C(5))-METHYLTRANSFERASE"/>
    <property type="match status" value="1"/>
</dbReference>
<evidence type="ECO:0000256" key="8">
    <source>
        <dbReference type="PROSITE-ProRule" id="PRU01024"/>
    </source>
</evidence>
<dbReference type="GO" id="GO:0030697">
    <property type="term" value="F:tRNA (uracil(54)-C5)-methyltransferase activity, S-adenosyl methionine-dependent"/>
    <property type="evidence" value="ECO:0007669"/>
    <property type="project" value="UniProtKB-UniRule"/>
</dbReference>
<evidence type="ECO:0000256" key="3">
    <source>
        <dbReference type="ARBA" id="ARBA00022691"/>
    </source>
</evidence>
<dbReference type="FunFam" id="3.40.50.150:FF:000012">
    <property type="entry name" value="tRNA/tmRNA (uracil-C(5))-methyltransferase"/>
    <property type="match status" value="1"/>
</dbReference>
<dbReference type="EMBL" id="CP043869">
    <property type="protein sequence ID" value="QEQ97244.1"/>
    <property type="molecule type" value="Genomic_DNA"/>
</dbReference>
<dbReference type="Gene3D" id="2.40.50.1070">
    <property type="match status" value="1"/>
</dbReference>
<dbReference type="Pfam" id="PF05958">
    <property type="entry name" value="tRNA_U5-meth_tr"/>
    <property type="match status" value="1"/>
</dbReference>
<dbReference type="FunFam" id="2.40.50.1070:FF:000001">
    <property type="entry name" value="tRNA/tmRNA (uracil-C(5))-methyltransferase"/>
    <property type="match status" value="1"/>
</dbReference>
<feature type="binding site" evidence="7">
    <location>
        <position position="219"/>
    </location>
    <ligand>
        <name>S-adenosyl-L-methionine</name>
        <dbReference type="ChEBI" id="CHEBI:59789"/>
    </ligand>
</feature>
<dbReference type="GO" id="GO:0000049">
    <property type="term" value="F:tRNA binding"/>
    <property type="evidence" value="ECO:0007669"/>
    <property type="project" value="TreeGrafter"/>
</dbReference>
<keyword evidence="2 7" id="KW-0808">Transferase</keyword>
<dbReference type="Proteomes" id="UP000324760">
    <property type="component" value="Chromosome"/>
</dbReference>
<evidence type="ECO:0000256" key="1">
    <source>
        <dbReference type="ARBA" id="ARBA00022603"/>
    </source>
</evidence>
<keyword evidence="4 7" id="KW-0819">tRNA processing</keyword>
<evidence type="ECO:0000256" key="2">
    <source>
        <dbReference type="ARBA" id="ARBA00022679"/>
    </source>
</evidence>
<dbReference type="InterPro" id="IPR011869">
    <property type="entry name" value="TrmA_MeTrfase"/>
</dbReference>
<reference evidence="10 11" key="1">
    <citation type="journal article" date="2019" name="Biochem. Eng. J.">
        <title>Metabolic engineering of the marine bacteria Neptunomonas concharum for the production of acetoin and meso-2,3-butanediol from acetate.</title>
        <authorList>
            <person name="Li W."/>
            <person name="Pu N."/>
            <person name="Liu C.-X."/>
            <person name="Yuan Q.-P."/>
            <person name="Li Z.-J."/>
        </authorList>
    </citation>
    <scope>NUCLEOTIDE SEQUENCE [LARGE SCALE GENOMIC DNA]</scope>
    <source>
        <strain evidence="10 11">JCM17730</strain>
    </source>
</reference>
<dbReference type="PROSITE" id="PS01231">
    <property type="entry name" value="TRMA_2"/>
    <property type="match status" value="1"/>
</dbReference>
<dbReference type="InterPro" id="IPR030391">
    <property type="entry name" value="MeTrfase_TrmA_CS"/>
</dbReference>
<proteinExistence type="inferred from homology"/>
<dbReference type="SUPFAM" id="SSF53335">
    <property type="entry name" value="S-adenosyl-L-methionine-dependent methyltransferases"/>
    <property type="match status" value="1"/>
</dbReference>
<feature type="active site" description="Proton acceptor" evidence="7">
    <location>
        <position position="354"/>
    </location>
</feature>
<feature type="active site" description="Nucleophile" evidence="7 8">
    <location>
        <position position="320"/>
    </location>
</feature>
<feature type="binding site" evidence="7 8">
    <location>
        <position position="235"/>
    </location>
    <ligand>
        <name>S-adenosyl-L-methionine</name>
        <dbReference type="ChEBI" id="CHEBI:59789"/>
    </ligand>
</feature>
<dbReference type="PROSITE" id="PS51687">
    <property type="entry name" value="SAM_MT_RNA_M5U"/>
    <property type="match status" value="1"/>
</dbReference>
<comment type="similarity">
    <text evidence="7">Belongs to the class I-like SAM-binding methyltransferase superfamily. RNA M5U methyltransferase family. TrmA subfamily.</text>
</comment>
<evidence type="ECO:0000256" key="9">
    <source>
        <dbReference type="PROSITE-ProRule" id="PRU10015"/>
    </source>
</evidence>
<dbReference type="HAMAP" id="MF_01011">
    <property type="entry name" value="RNA_methyltr_TrmA"/>
    <property type="match status" value="1"/>
</dbReference>
<dbReference type="InterPro" id="IPR030390">
    <property type="entry name" value="MeTrfase_TrmA_AS"/>
</dbReference>
<evidence type="ECO:0000256" key="6">
    <source>
        <dbReference type="ARBA" id="ARBA00052788"/>
    </source>
</evidence>
<dbReference type="KEGG" id="ncu:F0U83_11250"/>
<dbReference type="InterPro" id="IPR010280">
    <property type="entry name" value="U5_MeTrfase_fam"/>
</dbReference>
<evidence type="ECO:0000256" key="4">
    <source>
        <dbReference type="ARBA" id="ARBA00022694"/>
    </source>
</evidence>
<gene>
    <name evidence="7 10" type="primary">trmA</name>
    <name evidence="10" type="ORF">F0U83_11250</name>
</gene>
<dbReference type="AlphaFoldDB" id="A0A5P1RC53"/>
<evidence type="ECO:0000313" key="10">
    <source>
        <dbReference type="EMBL" id="QEQ97244.1"/>
    </source>
</evidence>
<keyword evidence="11" id="KW-1185">Reference proteome</keyword>
<dbReference type="GO" id="GO:0030488">
    <property type="term" value="P:tRNA methylation"/>
    <property type="evidence" value="ECO:0007669"/>
    <property type="project" value="UniProtKB-UniRule"/>
</dbReference>
<name>A0A5P1RC53_9GAMM</name>
<dbReference type="PROSITE" id="PS01230">
    <property type="entry name" value="TRMA_1"/>
    <property type="match status" value="1"/>
</dbReference>
<dbReference type="Gene3D" id="3.40.50.150">
    <property type="entry name" value="Vaccinia Virus protein VP39"/>
    <property type="match status" value="1"/>
</dbReference>
<evidence type="ECO:0000313" key="11">
    <source>
        <dbReference type="Proteomes" id="UP000324760"/>
    </source>
</evidence>
<evidence type="ECO:0000256" key="7">
    <source>
        <dbReference type="HAMAP-Rule" id="MF_01011"/>
    </source>
</evidence>
<dbReference type="EC" id="2.1.1.35" evidence="7"/>
<evidence type="ECO:0000256" key="5">
    <source>
        <dbReference type="ARBA" id="ARBA00051255"/>
    </source>
</evidence>
<dbReference type="NCBIfam" id="TIGR02143">
    <property type="entry name" value="trmA_only"/>
    <property type="match status" value="1"/>
</dbReference>
<dbReference type="InterPro" id="IPR029063">
    <property type="entry name" value="SAM-dependent_MTases_sf"/>
</dbReference>
<dbReference type="GO" id="GO:0019843">
    <property type="term" value="F:rRNA binding"/>
    <property type="evidence" value="ECO:0007669"/>
    <property type="project" value="TreeGrafter"/>
</dbReference>
<comment type="function">
    <text evidence="7">Dual-specificity methyltransferase that catalyzes the formation of 5-methyluridine at position 54 (m5U54) in all tRNAs, and that of position 341 (m5U341) in tmRNA (transfer-mRNA).</text>
</comment>
<dbReference type="RefSeq" id="WP_138987114.1">
    <property type="nucleotide sequence ID" value="NZ_CP043869.1"/>
</dbReference>